<name>A0A0A0EY62_9GAMM</name>
<dbReference type="Proteomes" id="UP000029989">
    <property type="component" value="Unassembled WGS sequence"/>
</dbReference>
<dbReference type="eggNOG" id="ENOG5032C1T">
    <property type="taxonomic scope" value="Bacteria"/>
</dbReference>
<gene>
    <name evidence="1" type="ORF">N799_10940</name>
</gene>
<sequence length="234" mass="24644">MMAAAGVATSVAIAQKPQPATTAPDARWVQAQAKVDDAESRIQGDQAMDAAVAAAVIGAVATEFGERKVEVTLDDVAVAPASIRDRTVSGEGRLRIGGDPEWIAFQFEVLYDTTNASAGVPALRLGDAHPGTDTIPLESPLAAELDARVNAELSSEFASQQVELVTTRVTAAEAGSRFLRIEATGTAEFAGEGTTPAQVRALYDRTADEWVRVRYELGTTSNWADEADTAVAIR</sequence>
<evidence type="ECO:0000313" key="2">
    <source>
        <dbReference type="Proteomes" id="UP000029989"/>
    </source>
</evidence>
<accession>A0A0A0EY62</accession>
<dbReference type="EMBL" id="AVPT01000030">
    <property type="protein sequence ID" value="KGM54102.1"/>
    <property type="molecule type" value="Genomic_DNA"/>
</dbReference>
<proteinExistence type="predicted"/>
<organism evidence="1 2">
    <name type="scientific">Lysobacter arseniciresistens ZS79</name>
    <dbReference type="NCBI Taxonomy" id="913325"/>
    <lineage>
        <taxon>Bacteria</taxon>
        <taxon>Pseudomonadati</taxon>
        <taxon>Pseudomonadota</taxon>
        <taxon>Gammaproteobacteria</taxon>
        <taxon>Lysobacterales</taxon>
        <taxon>Lysobacteraceae</taxon>
        <taxon>Novilysobacter</taxon>
    </lineage>
</organism>
<protein>
    <submittedName>
        <fullName evidence="1">Uncharacterized protein</fullName>
    </submittedName>
</protein>
<dbReference type="STRING" id="913325.N799_10940"/>
<comment type="caution">
    <text evidence="1">The sequence shown here is derived from an EMBL/GenBank/DDBJ whole genome shotgun (WGS) entry which is preliminary data.</text>
</comment>
<reference evidence="1 2" key="1">
    <citation type="journal article" date="2015" name="Stand. Genomic Sci.">
        <title>Genomic information of the arsenic-resistant bacterium Lysobacter arseniciresistens type strain ZS79(T) and comparison of Lysobacter draft genomes.</title>
        <authorList>
            <person name="Liu L."/>
            <person name="Zhang S."/>
            <person name="Luo M."/>
            <person name="Wang G."/>
        </authorList>
    </citation>
    <scope>NUCLEOTIDE SEQUENCE [LARGE SCALE GENOMIC DNA]</scope>
    <source>
        <strain evidence="1 2">ZS79</strain>
    </source>
</reference>
<evidence type="ECO:0000313" key="1">
    <source>
        <dbReference type="EMBL" id="KGM54102.1"/>
    </source>
</evidence>
<dbReference type="AlphaFoldDB" id="A0A0A0EY62"/>
<keyword evidence="2" id="KW-1185">Reference proteome</keyword>